<evidence type="ECO:0000313" key="2">
    <source>
        <dbReference type="Proteomes" id="UP000682782"/>
    </source>
</evidence>
<accession>A0AC61MWK1</accession>
<organism evidence="1 2">
    <name type="scientific">Aristaeella hokkaidonensis</name>
    <dbReference type="NCBI Taxonomy" id="3046382"/>
    <lineage>
        <taxon>Bacteria</taxon>
        <taxon>Bacillati</taxon>
        <taxon>Bacillota</taxon>
        <taxon>Clostridia</taxon>
        <taxon>Eubacteriales</taxon>
        <taxon>Aristaeellaceae</taxon>
        <taxon>Aristaeella</taxon>
    </lineage>
</organism>
<dbReference type="EMBL" id="CP068393">
    <property type="protein sequence ID" value="QUC66981.1"/>
    <property type="molecule type" value="Genomic_DNA"/>
</dbReference>
<protein>
    <submittedName>
        <fullName evidence="1">Peptide ABC transporter substrate-binding protein</fullName>
    </submittedName>
</protein>
<name>A0AC61MWK1_9FIRM</name>
<evidence type="ECO:0000313" key="1">
    <source>
        <dbReference type="EMBL" id="QUC66981.1"/>
    </source>
</evidence>
<keyword evidence="2" id="KW-1185">Reference proteome</keyword>
<sequence length="714" mass="79679">MTKLVKVLSLVLALTMLCGVAFAEAPQLAADAQPEEVDVEAYEETSSEIYELVLSEYKEYYEKAKEADNVSERYALMAIAEAKLFEAAVMIPLESRGGQFAITRVAPRSTSSTLWGNDEDRLHQAVVVEDGILKGEEVQELRNLWNEVRGTGTYEAKAKEYLEGKGYKLTDVYNYAYTSDPSTWDVLNTSKQADTRAIVNTYDGLFEYDNENVHQPALATEMTVSEDGLKYTFKIREGVEWVDSQGRKVADVKADDWVAGMQHMMDCAEGLEYLTGAAGANIVNADAYIAGEITDFEQVGVKALDDYTLEYTLAAPSFFFETMLSYSVFAPMSRDYYTSQGGQFGEEFNKEAETYLYGKDPDHIAYCGPYLVTNATKENTIVFQANPTYWNKDNINIHTINWYYNDGQDALKAYNDFKAGILRSCGLTASSLEQAKVDGLFDDHNFISATDATSFMGFFMVNRTAFKNYNDATVAVSTQTVEQAARTKAAMQNANFRRALLMSLDRGSYEAQTVGEELKYASMINTFTPGNFVFVPEEVTVDINGEAKTFAAGTYYGEIMQAQIDADEFPAKVWDAETQQSSGFDGWYSPENAKAFLDKAVAELAEAGVVIDAENPIYLDLPVFATSEIYANRAEVLKQSIEKVTGKFVIVNRVDCDTSTDWYNAGYYPGNGYEHNFDIYDVSGWGPDYGDPQTYLDNMLPDHMGYMIKCLGIF</sequence>
<reference evidence="1" key="1">
    <citation type="submission" date="2021-01" db="EMBL/GenBank/DDBJ databases">
        <title>Complete genome sequence of Clostridiales bacterium R-7.</title>
        <authorList>
            <person name="Mahoney-Kurpe S.C."/>
            <person name="Palevich N."/>
            <person name="Koike S."/>
            <person name="Moon C.D."/>
            <person name="Attwood G.T."/>
        </authorList>
    </citation>
    <scope>NUCLEOTIDE SEQUENCE</scope>
    <source>
        <strain evidence="1">R-7</strain>
    </source>
</reference>
<dbReference type="Proteomes" id="UP000682782">
    <property type="component" value="Chromosome"/>
</dbReference>
<proteinExistence type="predicted"/>
<gene>
    <name evidence="1" type="ORF">JYE49_14280</name>
</gene>